<dbReference type="InterPro" id="IPR036649">
    <property type="entry name" value="Pyrophosphatase_sf"/>
</dbReference>
<evidence type="ECO:0000313" key="7">
    <source>
        <dbReference type="EMBL" id="CAH0367196.1"/>
    </source>
</evidence>
<dbReference type="InterPro" id="IPR008162">
    <property type="entry name" value="Pyrophosphatase"/>
</dbReference>
<comment type="similarity">
    <text evidence="2">Belongs to the PPase family.</text>
</comment>
<name>A0A8J2WYU3_9STRA</name>
<keyword evidence="4" id="KW-0479">Metal-binding</keyword>
<dbReference type="GO" id="GO:0005737">
    <property type="term" value="C:cytoplasm"/>
    <property type="evidence" value="ECO:0007669"/>
    <property type="project" value="InterPro"/>
</dbReference>
<accession>A0A8J2WYU3</accession>
<dbReference type="OrthoDB" id="1608002at2759"/>
<keyword evidence="5" id="KW-0378">Hydrolase</keyword>
<protein>
    <recommendedName>
        <fullName evidence="3">inorganic diphosphatase</fullName>
        <ecNumber evidence="3">3.6.1.1</ecNumber>
    </recommendedName>
</protein>
<comment type="cofactor">
    <cofactor evidence="1">
        <name>Mg(2+)</name>
        <dbReference type="ChEBI" id="CHEBI:18420"/>
    </cofactor>
</comment>
<dbReference type="Gene3D" id="3.90.80.10">
    <property type="entry name" value="Inorganic pyrophosphatase"/>
    <property type="match status" value="1"/>
</dbReference>
<evidence type="ECO:0000256" key="6">
    <source>
        <dbReference type="ARBA" id="ARBA00022842"/>
    </source>
</evidence>
<keyword evidence="6" id="KW-0460">Magnesium</keyword>
<keyword evidence="8" id="KW-1185">Reference proteome</keyword>
<dbReference type="GO" id="GO:0006796">
    <property type="term" value="P:phosphate-containing compound metabolic process"/>
    <property type="evidence" value="ECO:0007669"/>
    <property type="project" value="InterPro"/>
</dbReference>
<sequence>MRLPTLLLAAAASADQFDLRKLEIHRDGDRLRYSYGDKDVSPWHDVPFWADADQTLVHFVCEIPRLTRSKLEIHKSVEGNKLVQDTKGPHPRFYKYSAAVVNYGAISQTWEDPAVADEHTGVGGDNDPIDVLQLNAAPCARGAVQRVRVLGALALVDGGETDWKLLVVDADDSSTSAWRTVDDIPRDRVAEARDWYRLYKTAEGKGENEYGMGGRAIDGDEALRVAVGTHDLWRDWVDGKAKCDFDGEACWK</sequence>
<dbReference type="AlphaFoldDB" id="A0A8J2WYU3"/>
<evidence type="ECO:0000256" key="4">
    <source>
        <dbReference type="ARBA" id="ARBA00022723"/>
    </source>
</evidence>
<evidence type="ECO:0000256" key="3">
    <source>
        <dbReference type="ARBA" id="ARBA00012146"/>
    </source>
</evidence>
<dbReference type="PROSITE" id="PS00387">
    <property type="entry name" value="PPASE"/>
    <property type="match status" value="1"/>
</dbReference>
<proteinExistence type="inferred from homology"/>
<dbReference type="PANTHER" id="PTHR10286">
    <property type="entry name" value="INORGANIC PYROPHOSPHATASE"/>
    <property type="match status" value="1"/>
</dbReference>
<dbReference type="Pfam" id="PF00719">
    <property type="entry name" value="Pyrophosphatase"/>
    <property type="match status" value="1"/>
</dbReference>
<evidence type="ECO:0000256" key="1">
    <source>
        <dbReference type="ARBA" id="ARBA00001946"/>
    </source>
</evidence>
<evidence type="ECO:0000313" key="8">
    <source>
        <dbReference type="Proteomes" id="UP000789595"/>
    </source>
</evidence>
<reference evidence="7" key="1">
    <citation type="submission" date="2021-11" db="EMBL/GenBank/DDBJ databases">
        <authorList>
            <consortium name="Genoscope - CEA"/>
            <person name="William W."/>
        </authorList>
    </citation>
    <scope>NUCLEOTIDE SEQUENCE</scope>
</reference>
<dbReference type="GO" id="GO:0004427">
    <property type="term" value="F:inorganic diphosphate phosphatase activity"/>
    <property type="evidence" value="ECO:0007669"/>
    <property type="project" value="UniProtKB-EC"/>
</dbReference>
<organism evidence="7 8">
    <name type="scientific">Pelagomonas calceolata</name>
    <dbReference type="NCBI Taxonomy" id="35677"/>
    <lineage>
        <taxon>Eukaryota</taxon>
        <taxon>Sar</taxon>
        <taxon>Stramenopiles</taxon>
        <taxon>Ochrophyta</taxon>
        <taxon>Pelagophyceae</taxon>
        <taxon>Pelagomonadales</taxon>
        <taxon>Pelagomonadaceae</taxon>
        <taxon>Pelagomonas</taxon>
    </lineage>
</organism>
<gene>
    <name evidence="7" type="ORF">PECAL_2P02080</name>
</gene>
<dbReference type="SUPFAM" id="SSF50324">
    <property type="entry name" value="Inorganic pyrophosphatase"/>
    <property type="match status" value="1"/>
</dbReference>
<evidence type="ECO:0000256" key="2">
    <source>
        <dbReference type="ARBA" id="ARBA00006220"/>
    </source>
</evidence>
<dbReference type="EC" id="3.6.1.1" evidence="3"/>
<dbReference type="EMBL" id="CAKKNE010000002">
    <property type="protein sequence ID" value="CAH0367196.1"/>
    <property type="molecule type" value="Genomic_DNA"/>
</dbReference>
<dbReference type="GO" id="GO:0000287">
    <property type="term" value="F:magnesium ion binding"/>
    <property type="evidence" value="ECO:0007669"/>
    <property type="project" value="InterPro"/>
</dbReference>
<comment type="caution">
    <text evidence="7">The sequence shown here is derived from an EMBL/GenBank/DDBJ whole genome shotgun (WGS) entry which is preliminary data.</text>
</comment>
<evidence type="ECO:0000256" key="5">
    <source>
        <dbReference type="ARBA" id="ARBA00022801"/>
    </source>
</evidence>
<dbReference type="Proteomes" id="UP000789595">
    <property type="component" value="Unassembled WGS sequence"/>
</dbReference>